<accession>A0A9X6RPC5</accession>
<feature type="non-terminal residue" evidence="1">
    <location>
        <position position="1"/>
    </location>
</feature>
<reference evidence="2" key="1">
    <citation type="submission" date="2017-01" db="EMBL/GenBank/DDBJ databases">
        <title>Comparative genomics of anhydrobiosis in the tardigrade Hypsibius dujardini.</title>
        <authorList>
            <person name="Yoshida Y."/>
            <person name="Koutsovoulos G."/>
            <person name="Laetsch D."/>
            <person name="Stevens L."/>
            <person name="Kumar S."/>
            <person name="Horikawa D."/>
            <person name="Ishino K."/>
            <person name="Komine S."/>
            <person name="Tomita M."/>
            <person name="Blaxter M."/>
            <person name="Arakawa K."/>
        </authorList>
    </citation>
    <scope>NUCLEOTIDE SEQUENCE [LARGE SCALE GENOMIC DNA]</scope>
    <source>
        <strain evidence="2">Z151</strain>
    </source>
</reference>
<dbReference type="AlphaFoldDB" id="A0A9X6RPC5"/>
<dbReference type="EMBL" id="MTYJ01000855">
    <property type="protein sequence ID" value="OWA55489.1"/>
    <property type="molecule type" value="Genomic_DNA"/>
</dbReference>
<gene>
    <name evidence="1" type="ORF">BV898_19875</name>
</gene>
<organism evidence="1 2">
    <name type="scientific">Hypsibius exemplaris</name>
    <name type="common">Freshwater tardigrade</name>
    <dbReference type="NCBI Taxonomy" id="2072580"/>
    <lineage>
        <taxon>Eukaryota</taxon>
        <taxon>Metazoa</taxon>
        <taxon>Ecdysozoa</taxon>
        <taxon>Tardigrada</taxon>
        <taxon>Eutardigrada</taxon>
        <taxon>Parachela</taxon>
        <taxon>Hypsibioidea</taxon>
        <taxon>Hypsibiidae</taxon>
        <taxon>Hypsibius</taxon>
    </lineage>
</organism>
<sequence>QEEIPRFLVAMAPALLNSILLHHSYIPLKLWAARVNNLGVRQIHLTRELCVLCTRIHRRMAMFGLDRKSEVLSEAIISYVAKQVAVKSA</sequence>
<protein>
    <submittedName>
        <fullName evidence="1">Uncharacterized protein</fullName>
    </submittedName>
</protein>
<evidence type="ECO:0000313" key="1">
    <source>
        <dbReference type="EMBL" id="OWA55489.1"/>
    </source>
</evidence>
<dbReference type="Proteomes" id="UP000192578">
    <property type="component" value="Unassembled WGS sequence"/>
</dbReference>
<evidence type="ECO:0000313" key="2">
    <source>
        <dbReference type="Proteomes" id="UP000192578"/>
    </source>
</evidence>
<comment type="caution">
    <text evidence="1">The sequence shown here is derived from an EMBL/GenBank/DDBJ whole genome shotgun (WGS) entry which is preliminary data.</text>
</comment>
<name>A0A9X6RPC5_HYPEX</name>
<keyword evidence="2" id="KW-1185">Reference proteome</keyword>
<proteinExistence type="predicted"/>